<dbReference type="PROSITE" id="PS00131">
    <property type="entry name" value="CARBOXYPEPT_SER_SER"/>
    <property type="match status" value="1"/>
</dbReference>
<accession>A0A8J4CPD4</accession>
<feature type="signal peptide" evidence="2">
    <location>
        <begin position="1"/>
        <end position="25"/>
    </location>
</feature>
<dbReference type="InterPro" id="IPR001563">
    <property type="entry name" value="Peptidase_S10"/>
</dbReference>
<dbReference type="Proteomes" id="UP000747110">
    <property type="component" value="Unassembled WGS sequence"/>
</dbReference>
<keyword evidence="2" id="KW-0645">Protease</keyword>
<keyword evidence="4" id="KW-1185">Reference proteome</keyword>
<dbReference type="AlphaFoldDB" id="A0A8J4CPD4"/>
<proteinExistence type="inferred from homology"/>
<sequence length="534" mass="57577">MGRVSRTCSVLAMLVSLTFLYSCHGIRDTLFRKQINAVSDIKPTFAGYLQVDKDGSSIYYAYYESQTRSEDVGEAPILLWLQGGPGCASTFGGFYELGPWSVTSALGVQRNPGAWNRIFGLLLMDQPVGSGYSRATNGSSSIPRDEMGMAAHLYAALQGFFTQHHSLATRPLFITGESYAGKYVPSIAHYILQAQLDAGASAAVASTKTTSEPTTTMATNIAAGTAAPALRFRRELPTGTSRPVFRLAGVAVGNGLTDPRTQTQTLAAAAYYAGLLPPALRDEVAGKAAAVVSLIDESKWLEAHEARESLRSFIANVTGLATMFDTRRTEEYDPTKTVDRFLNLPEVKEAMRADATVNYSSCSGVVRDAMAADVMRSVKYLIPDLLANIPVLLYQGQYDILDGVASVTAWLSSLDWPDKAAFASVKGQLWHLGEEGFPFRLGGNSDAQGAAAVAVVATTADTATTSGVGVDSLRQDRSGDEQREVFGWWRSAGHLTQVVVYRAGHMVPHDQPLAAQRMMEGWVLGALEGNRWRS</sequence>
<keyword evidence="2" id="KW-0121">Carboxypeptidase</keyword>
<gene>
    <name evidence="3" type="ORF">Vretifemale_14339</name>
</gene>
<keyword evidence="2" id="KW-0732">Signal</keyword>
<dbReference type="PRINTS" id="PR00724">
    <property type="entry name" value="CRBOXYPTASEC"/>
</dbReference>
<feature type="chain" id="PRO_5035338815" description="Carboxypeptidase" evidence="2">
    <location>
        <begin position="26"/>
        <end position="534"/>
    </location>
</feature>
<dbReference type="EMBL" id="BNCP01000034">
    <property type="protein sequence ID" value="GIL85801.1"/>
    <property type="molecule type" value="Genomic_DNA"/>
</dbReference>
<dbReference type="GO" id="GO:0006508">
    <property type="term" value="P:proteolysis"/>
    <property type="evidence" value="ECO:0007669"/>
    <property type="project" value="UniProtKB-KW"/>
</dbReference>
<dbReference type="EC" id="3.4.16.-" evidence="2"/>
<evidence type="ECO:0000256" key="2">
    <source>
        <dbReference type="RuleBase" id="RU361156"/>
    </source>
</evidence>
<comment type="caution">
    <text evidence="3">The sequence shown here is derived from an EMBL/GenBank/DDBJ whole genome shotgun (WGS) entry which is preliminary data.</text>
</comment>
<comment type="similarity">
    <text evidence="1 2">Belongs to the peptidase S10 family.</text>
</comment>
<dbReference type="OrthoDB" id="443318at2759"/>
<dbReference type="Pfam" id="PF00450">
    <property type="entry name" value="Peptidase_S10"/>
    <property type="match status" value="2"/>
</dbReference>
<dbReference type="InterPro" id="IPR029058">
    <property type="entry name" value="AB_hydrolase_fold"/>
</dbReference>
<evidence type="ECO:0000313" key="4">
    <source>
        <dbReference type="Proteomes" id="UP000747110"/>
    </source>
</evidence>
<evidence type="ECO:0000256" key="1">
    <source>
        <dbReference type="ARBA" id="ARBA00009431"/>
    </source>
</evidence>
<reference evidence="3" key="1">
    <citation type="journal article" date="2021" name="Proc. Natl. Acad. Sci. U.S.A.">
        <title>Three genomes in the algal genus Volvox reveal the fate of a haploid sex-determining region after a transition to homothallism.</title>
        <authorList>
            <person name="Yamamoto K."/>
            <person name="Hamaji T."/>
            <person name="Kawai-Toyooka H."/>
            <person name="Matsuzaki R."/>
            <person name="Takahashi F."/>
            <person name="Nishimura Y."/>
            <person name="Kawachi M."/>
            <person name="Noguchi H."/>
            <person name="Minakuchi Y."/>
            <person name="Umen J.G."/>
            <person name="Toyoda A."/>
            <person name="Nozaki H."/>
        </authorList>
    </citation>
    <scope>NUCLEOTIDE SEQUENCE</scope>
    <source>
        <strain evidence="3">NIES-3786</strain>
    </source>
</reference>
<keyword evidence="2" id="KW-0378">Hydrolase</keyword>
<organism evidence="3 4">
    <name type="scientific">Volvox reticuliferus</name>
    <dbReference type="NCBI Taxonomy" id="1737510"/>
    <lineage>
        <taxon>Eukaryota</taxon>
        <taxon>Viridiplantae</taxon>
        <taxon>Chlorophyta</taxon>
        <taxon>core chlorophytes</taxon>
        <taxon>Chlorophyceae</taxon>
        <taxon>CS clade</taxon>
        <taxon>Chlamydomonadales</taxon>
        <taxon>Volvocaceae</taxon>
        <taxon>Volvox</taxon>
    </lineage>
</organism>
<dbReference type="InterPro" id="IPR018202">
    <property type="entry name" value="Ser_caboxypep_ser_AS"/>
</dbReference>
<name>A0A8J4CPD4_9CHLO</name>
<dbReference type="PROSITE" id="PS51257">
    <property type="entry name" value="PROKAR_LIPOPROTEIN"/>
    <property type="match status" value="1"/>
</dbReference>
<dbReference type="Gene3D" id="3.40.50.1820">
    <property type="entry name" value="alpha/beta hydrolase"/>
    <property type="match status" value="1"/>
</dbReference>
<protein>
    <recommendedName>
        <fullName evidence="2">Carboxypeptidase</fullName>
        <ecNumber evidence="2">3.4.16.-</ecNumber>
    </recommendedName>
</protein>
<dbReference type="SUPFAM" id="SSF53474">
    <property type="entry name" value="alpha/beta-Hydrolases"/>
    <property type="match status" value="1"/>
</dbReference>
<dbReference type="PANTHER" id="PTHR11802">
    <property type="entry name" value="SERINE PROTEASE FAMILY S10 SERINE CARBOXYPEPTIDASE"/>
    <property type="match status" value="1"/>
</dbReference>
<dbReference type="GO" id="GO:0004185">
    <property type="term" value="F:serine-type carboxypeptidase activity"/>
    <property type="evidence" value="ECO:0007669"/>
    <property type="project" value="UniProtKB-UniRule"/>
</dbReference>
<dbReference type="PANTHER" id="PTHR11802:SF449">
    <property type="entry name" value="CARBOXYPEPTIDASE"/>
    <property type="match status" value="1"/>
</dbReference>
<evidence type="ECO:0000313" key="3">
    <source>
        <dbReference type="EMBL" id="GIL85801.1"/>
    </source>
</evidence>